<reference evidence="1" key="1">
    <citation type="submission" date="2017-10" db="EMBL/GenBank/DDBJ databases">
        <title>Genome sequence of cellulolytic Lachnospiraceae bacterium XHS1971 isolated from hotspring sediment.</title>
        <authorList>
            <person name="Vasudevan G."/>
            <person name="Joshi A.J."/>
            <person name="Hivarkar S."/>
            <person name="Lanjekar V.B."/>
            <person name="Dhakephalkar P.K."/>
            <person name="Dagar S."/>
        </authorList>
    </citation>
    <scope>NUCLEOTIDE SEQUENCE</scope>
    <source>
        <strain evidence="1">XHS1971</strain>
    </source>
</reference>
<accession>A0AC61DG27</accession>
<sequence length="101" mass="12171">MIRPIDTQTIYQQTQEISGRQQTHNQAEQIQQSHFSHIMQKETEIKKEQIHQLDKDEKVDNDLDKKREKDKNRGQKEKSKEEPGVKKNKKNIKQNKFDMRI</sequence>
<dbReference type="EMBL" id="PEDL01000002">
    <property type="protein sequence ID" value="PHV71768.1"/>
    <property type="molecule type" value="Genomic_DNA"/>
</dbReference>
<organism evidence="1 2">
    <name type="scientific">Sporanaerobium hydrogeniformans</name>
    <dbReference type="NCBI Taxonomy" id="3072179"/>
    <lineage>
        <taxon>Bacteria</taxon>
        <taxon>Bacillati</taxon>
        <taxon>Bacillota</taxon>
        <taxon>Clostridia</taxon>
        <taxon>Lachnospirales</taxon>
        <taxon>Lachnospiraceae</taxon>
        <taxon>Sporanaerobium</taxon>
    </lineage>
</organism>
<keyword evidence="2" id="KW-1185">Reference proteome</keyword>
<evidence type="ECO:0000313" key="1">
    <source>
        <dbReference type="EMBL" id="PHV71768.1"/>
    </source>
</evidence>
<gene>
    <name evidence="1" type="ORF">CS063_04205</name>
</gene>
<comment type="caution">
    <text evidence="1">The sequence shown here is derived from an EMBL/GenBank/DDBJ whole genome shotgun (WGS) entry which is preliminary data.</text>
</comment>
<dbReference type="Proteomes" id="UP000224460">
    <property type="component" value="Unassembled WGS sequence"/>
</dbReference>
<evidence type="ECO:0000313" key="2">
    <source>
        <dbReference type="Proteomes" id="UP000224460"/>
    </source>
</evidence>
<proteinExistence type="predicted"/>
<protein>
    <submittedName>
        <fullName evidence="1">Uncharacterized protein</fullName>
    </submittedName>
</protein>
<name>A0AC61DG27_9FIRM</name>